<comment type="caution">
    <text evidence="2">The sequence shown here is derived from an EMBL/GenBank/DDBJ whole genome shotgun (WGS) entry which is preliminary data.</text>
</comment>
<name>A0AAV6U2Z7_9ARAC</name>
<evidence type="ECO:0000256" key="1">
    <source>
        <dbReference type="SAM" id="SignalP"/>
    </source>
</evidence>
<protein>
    <submittedName>
        <fullName evidence="2">Uncharacterized protein</fullName>
    </submittedName>
</protein>
<sequence length="72" mass="8183">MRLFFYCLLMLGVLLSVARAQTQGSVLDRMRCLTCPGNDADKKDCCEKTRMCCEGRVKFQGQFPRPVTTTWG</sequence>
<reference evidence="2 3" key="1">
    <citation type="journal article" date="2022" name="Nat. Ecol. Evol.">
        <title>A masculinizing supergene underlies an exaggerated male reproductive morph in a spider.</title>
        <authorList>
            <person name="Hendrickx F."/>
            <person name="De Corte Z."/>
            <person name="Sonet G."/>
            <person name="Van Belleghem S.M."/>
            <person name="Kostlbacher S."/>
            <person name="Vangestel C."/>
        </authorList>
    </citation>
    <scope>NUCLEOTIDE SEQUENCE [LARGE SCALE GENOMIC DNA]</scope>
    <source>
        <strain evidence="2">W744_W776</strain>
    </source>
</reference>
<gene>
    <name evidence="2" type="ORF">JTE90_015375</name>
</gene>
<feature type="chain" id="PRO_5043921963" evidence="1">
    <location>
        <begin position="21"/>
        <end position="72"/>
    </location>
</feature>
<evidence type="ECO:0000313" key="2">
    <source>
        <dbReference type="EMBL" id="KAG8178822.1"/>
    </source>
</evidence>
<organism evidence="2 3">
    <name type="scientific">Oedothorax gibbosus</name>
    <dbReference type="NCBI Taxonomy" id="931172"/>
    <lineage>
        <taxon>Eukaryota</taxon>
        <taxon>Metazoa</taxon>
        <taxon>Ecdysozoa</taxon>
        <taxon>Arthropoda</taxon>
        <taxon>Chelicerata</taxon>
        <taxon>Arachnida</taxon>
        <taxon>Araneae</taxon>
        <taxon>Araneomorphae</taxon>
        <taxon>Entelegynae</taxon>
        <taxon>Araneoidea</taxon>
        <taxon>Linyphiidae</taxon>
        <taxon>Erigoninae</taxon>
        <taxon>Oedothorax</taxon>
    </lineage>
</organism>
<proteinExistence type="predicted"/>
<dbReference type="AlphaFoldDB" id="A0AAV6U2Z7"/>
<feature type="signal peptide" evidence="1">
    <location>
        <begin position="1"/>
        <end position="20"/>
    </location>
</feature>
<accession>A0AAV6U2Z7</accession>
<dbReference type="Proteomes" id="UP000827092">
    <property type="component" value="Unassembled WGS sequence"/>
</dbReference>
<dbReference type="EMBL" id="JAFNEN010000665">
    <property type="protein sequence ID" value="KAG8178822.1"/>
    <property type="molecule type" value="Genomic_DNA"/>
</dbReference>
<keyword evidence="1" id="KW-0732">Signal</keyword>
<keyword evidence="3" id="KW-1185">Reference proteome</keyword>
<evidence type="ECO:0000313" key="3">
    <source>
        <dbReference type="Proteomes" id="UP000827092"/>
    </source>
</evidence>